<proteinExistence type="predicted"/>
<dbReference type="Proteomes" id="UP001499967">
    <property type="component" value="Unassembled WGS sequence"/>
</dbReference>
<reference evidence="3" key="1">
    <citation type="journal article" date="2019" name="Int. J. Syst. Evol. Microbiol.">
        <title>The Global Catalogue of Microorganisms (GCM) 10K type strain sequencing project: providing services to taxonomists for standard genome sequencing and annotation.</title>
        <authorList>
            <consortium name="The Broad Institute Genomics Platform"/>
            <consortium name="The Broad Institute Genome Sequencing Center for Infectious Disease"/>
            <person name="Wu L."/>
            <person name="Ma J."/>
        </authorList>
    </citation>
    <scope>NUCLEOTIDE SEQUENCE [LARGE SCALE GENOMIC DNA]</scope>
    <source>
        <strain evidence="3">JCM 11117</strain>
    </source>
</reference>
<dbReference type="Pfam" id="PF26345">
    <property type="entry name" value="ScoMcrA_N"/>
    <property type="match status" value="1"/>
</dbReference>
<sequence length="95" mass="10792">MVTWNRVTRNDVLHAIEEYDRLGSDNFFRERGFGPSRTYELVWEDRRYPHKALLGAAYEFATGQRLASGDFEGGKAGAVAVLRRLGFTIAPRRSA</sequence>
<organism evidence="2 3">
    <name type="scientific">Pseudonocardia zijingensis</name>
    <dbReference type="NCBI Taxonomy" id="153376"/>
    <lineage>
        <taxon>Bacteria</taxon>
        <taxon>Bacillati</taxon>
        <taxon>Actinomycetota</taxon>
        <taxon>Actinomycetes</taxon>
        <taxon>Pseudonocardiales</taxon>
        <taxon>Pseudonocardiaceae</taxon>
        <taxon>Pseudonocardia</taxon>
    </lineage>
</organism>
<evidence type="ECO:0000313" key="3">
    <source>
        <dbReference type="Proteomes" id="UP001499967"/>
    </source>
</evidence>
<keyword evidence="3" id="KW-1185">Reference proteome</keyword>
<dbReference type="EMBL" id="BAAAHP010000306">
    <property type="protein sequence ID" value="GAA0907088.1"/>
    <property type="molecule type" value="Genomic_DNA"/>
</dbReference>
<protein>
    <recommendedName>
        <fullName evidence="1">ScoMcrA-like N-terminal head domain-containing protein</fullName>
    </recommendedName>
</protein>
<dbReference type="RefSeq" id="WP_343946668.1">
    <property type="nucleotide sequence ID" value="NZ_BAAAHP010000306.1"/>
</dbReference>
<comment type="caution">
    <text evidence="2">The sequence shown here is derived from an EMBL/GenBank/DDBJ whole genome shotgun (WGS) entry which is preliminary data.</text>
</comment>
<gene>
    <name evidence="2" type="ORF">GCM10009559_75650</name>
</gene>
<name>A0ABP3YUY6_9PSEU</name>
<dbReference type="InterPro" id="IPR058807">
    <property type="entry name" value="ScoMcrA_N"/>
</dbReference>
<evidence type="ECO:0000259" key="1">
    <source>
        <dbReference type="Pfam" id="PF26345"/>
    </source>
</evidence>
<accession>A0ABP3YUY6</accession>
<evidence type="ECO:0000313" key="2">
    <source>
        <dbReference type="EMBL" id="GAA0907088.1"/>
    </source>
</evidence>
<feature type="domain" description="ScoMcrA-like N-terminal head" evidence="1">
    <location>
        <begin position="6"/>
        <end position="90"/>
    </location>
</feature>